<evidence type="ECO:0000313" key="7">
    <source>
        <dbReference type="Proteomes" id="UP000034536"/>
    </source>
</evidence>
<dbReference type="PATRIC" id="fig|1618479.3.peg.422"/>
<keyword evidence="2 4" id="KW-0489">Methyltransferase</keyword>
<evidence type="ECO:0000256" key="1">
    <source>
        <dbReference type="ARBA" id="ARBA00011947"/>
    </source>
</evidence>
<gene>
    <name evidence="4" type="primary">thyA</name>
    <name evidence="6" type="ORF">UR89_C0026G0007</name>
</gene>
<dbReference type="GO" id="GO:0005829">
    <property type="term" value="C:cytosol"/>
    <property type="evidence" value="ECO:0007669"/>
    <property type="project" value="TreeGrafter"/>
</dbReference>
<comment type="pathway">
    <text evidence="4">Pyrimidine metabolism; dTTP biosynthesis.</text>
</comment>
<keyword evidence="3 4" id="KW-0808">Transferase</keyword>
<comment type="caution">
    <text evidence="6">The sequence shown here is derived from an EMBL/GenBank/DDBJ whole genome shotgun (WGS) entry which is preliminary data.</text>
</comment>
<feature type="binding site" description="in other chain" evidence="4">
    <location>
        <begin position="209"/>
        <end position="212"/>
    </location>
    <ligand>
        <name>dUMP</name>
        <dbReference type="ChEBI" id="CHEBI:246422"/>
        <note>ligand shared between dimeric partners</note>
    </ligand>
</feature>
<comment type="catalytic activity">
    <reaction evidence="4">
        <text>dUMP + (6R)-5,10-methylene-5,6,7,8-tetrahydrofolate = 7,8-dihydrofolate + dTMP</text>
        <dbReference type="Rhea" id="RHEA:12104"/>
        <dbReference type="ChEBI" id="CHEBI:15636"/>
        <dbReference type="ChEBI" id="CHEBI:57451"/>
        <dbReference type="ChEBI" id="CHEBI:63528"/>
        <dbReference type="ChEBI" id="CHEBI:246422"/>
        <dbReference type="EC" id="2.1.1.45"/>
    </reaction>
</comment>
<feature type="binding site" evidence="4">
    <location>
        <position position="306"/>
    </location>
    <ligand>
        <name>(6R)-5,10-methylene-5,6,7,8-tetrahydrofolate</name>
        <dbReference type="ChEBI" id="CHEBI:15636"/>
    </ligand>
</feature>
<evidence type="ECO:0000256" key="4">
    <source>
        <dbReference type="HAMAP-Rule" id="MF_00008"/>
    </source>
</evidence>
<comment type="function">
    <text evidence="4">Catalyzes the reductive methylation of 2'-deoxyuridine-5'-monophosphate (dUMP) to 2'-deoxythymidine-5'-monophosphate (dTMP) while utilizing 5,10-methylenetetrahydrofolate (mTHF) as the methyl donor and reductant in the reaction, yielding dihydrofolate (DHF) as a by-product. This enzymatic reaction provides an intracellular de novo source of dTMP, an essential precursor for DNA biosynthesis.</text>
</comment>
<proteinExistence type="inferred from homology"/>
<dbReference type="InterPro" id="IPR023451">
    <property type="entry name" value="Thymidate_synth/dCMP_Mease_dom"/>
</dbReference>
<sequence>MRSHPEYQYLDLLSDILKNGIRKIDRGTGDASYSVFGRQLRFDLSDGFPLLTTKKVYWKGVLHELYWFLSGQTNIKYLVDNNVHIWDDYPYRKYKIQNPKSKIQKDNFIEKIKSDKKFAERWGRLPRIYGELWRKWPTRKPKKTIDQLQWAINEVIQDPSCHNAIVTSWNPEYLYTMADYEDTSHFPICHNMYQLNVNDGKLSLQLYQRSADIFLGVPFNIASYALLTLILAKIAGYKPGDFVHTFGDVHIYEIHLDQVKEQIKRKLLPFPEINFNHDFKILEEFKPEYVELSGYKSHPPIKASLSVTGGYFGKKKNIFNVK</sequence>
<dbReference type="PANTHER" id="PTHR11548">
    <property type="entry name" value="THYMIDYLATE SYNTHASE 1"/>
    <property type="match status" value="1"/>
</dbReference>
<dbReference type="PRINTS" id="PR00108">
    <property type="entry name" value="THYMDSNTHASE"/>
</dbReference>
<dbReference type="GO" id="GO:0032259">
    <property type="term" value="P:methylation"/>
    <property type="evidence" value="ECO:0007669"/>
    <property type="project" value="UniProtKB-KW"/>
</dbReference>
<keyword evidence="4" id="KW-0963">Cytoplasm</keyword>
<evidence type="ECO:0000259" key="5">
    <source>
        <dbReference type="Pfam" id="PF00303"/>
    </source>
</evidence>
<dbReference type="Pfam" id="PF00303">
    <property type="entry name" value="Thymidylat_synt"/>
    <property type="match status" value="1"/>
</dbReference>
<feature type="binding site" description="in other chain" evidence="4">
    <location>
        <begin position="250"/>
        <end position="252"/>
    </location>
    <ligand>
        <name>dUMP</name>
        <dbReference type="ChEBI" id="CHEBI:246422"/>
        <note>ligand shared between dimeric partners</note>
    </ligand>
</feature>
<protein>
    <recommendedName>
        <fullName evidence="1 4">Thymidylate synthase</fullName>
        <shortName evidence="4">TS</shortName>
        <shortName evidence="4">TSase</shortName>
        <ecNumber evidence="1 4">2.1.1.45</ecNumber>
    </recommendedName>
</protein>
<dbReference type="Proteomes" id="UP000034536">
    <property type="component" value="Unassembled WGS sequence"/>
</dbReference>
<dbReference type="GO" id="GO:0006235">
    <property type="term" value="P:dTTP biosynthetic process"/>
    <property type="evidence" value="ECO:0007669"/>
    <property type="project" value="UniProtKB-UniRule"/>
</dbReference>
<comment type="caution">
    <text evidence="4">Lacks conserved residue(s) required for the propagation of feature annotation.</text>
</comment>
<reference evidence="6 7" key="1">
    <citation type="journal article" date="2015" name="Nature">
        <title>rRNA introns, odd ribosomes, and small enigmatic genomes across a large radiation of phyla.</title>
        <authorList>
            <person name="Brown C.T."/>
            <person name="Hug L.A."/>
            <person name="Thomas B.C."/>
            <person name="Sharon I."/>
            <person name="Castelle C.J."/>
            <person name="Singh A."/>
            <person name="Wilkins M.J."/>
            <person name="Williams K.H."/>
            <person name="Banfield J.F."/>
        </authorList>
    </citation>
    <scope>NUCLEOTIDE SEQUENCE [LARGE SCALE GENOMIC DNA]</scope>
</reference>
<comment type="subcellular location">
    <subcellularLocation>
        <location evidence="4">Cytoplasm</location>
    </subcellularLocation>
</comment>
<dbReference type="EMBL" id="LBQX01000026">
    <property type="protein sequence ID" value="KKP86309.1"/>
    <property type="molecule type" value="Genomic_DNA"/>
</dbReference>
<dbReference type="EC" id="2.1.1.45" evidence="1 4"/>
<dbReference type="InterPro" id="IPR000398">
    <property type="entry name" value="Thymidylate_synthase"/>
</dbReference>
<dbReference type="Gene3D" id="3.30.572.10">
    <property type="entry name" value="Thymidylate synthase/dCMP hydroxymethylase domain"/>
    <property type="match status" value="1"/>
</dbReference>
<dbReference type="GO" id="GO:0006231">
    <property type="term" value="P:dTMP biosynthetic process"/>
    <property type="evidence" value="ECO:0007669"/>
    <property type="project" value="UniProtKB-UniRule"/>
</dbReference>
<dbReference type="GO" id="GO:0004799">
    <property type="term" value="F:thymidylate synthase activity"/>
    <property type="evidence" value="ECO:0007669"/>
    <property type="project" value="UniProtKB-UniRule"/>
</dbReference>
<dbReference type="AlphaFoldDB" id="A0A0G0CWQ9"/>
<feature type="active site" description="Nucleophile" evidence="4">
    <location>
        <position position="189"/>
    </location>
</feature>
<comment type="subunit">
    <text evidence="4">Homodimer.</text>
</comment>
<evidence type="ECO:0000256" key="3">
    <source>
        <dbReference type="ARBA" id="ARBA00022679"/>
    </source>
</evidence>
<evidence type="ECO:0000313" key="6">
    <source>
        <dbReference type="EMBL" id="KKP86309.1"/>
    </source>
</evidence>
<dbReference type="PANTHER" id="PTHR11548:SF1">
    <property type="entry name" value="THYMIDYLATE SYNTHASE 1"/>
    <property type="match status" value="1"/>
</dbReference>
<name>A0A0G0CWQ9_9BACT</name>
<feature type="binding site" evidence="4">
    <location>
        <position position="212"/>
    </location>
    <ligand>
        <name>(6R)-5,10-methylene-5,6,7,8-tetrahydrofolate</name>
        <dbReference type="ChEBI" id="CHEBI:15636"/>
    </ligand>
</feature>
<comment type="similarity">
    <text evidence="4">Belongs to the thymidylate synthase family. Bacterial-type ThyA subfamily.</text>
</comment>
<dbReference type="SUPFAM" id="SSF55831">
    <property type="entry name" value="Thymidylate synthase/dCMP hydroxymethylase"/>
    <property type="match status" value="1"/>
</dbReference>
<feature type="domain" description="Thymidylate synthase/dCMP hydroxymethylase" evidence="5">
    <location>
        <begin position="8"/>
        <end position="307"/>
    </location>
</feature>
<dbReference type="HAMAP" id="MF_00008">
    <property type="entry name" value="Thymidy_synth_bact"/>
    <property type="match status" value="1"/>
</dbReference>
<accession>A0A0G0CWQ9</accession>
<evidence type="ECO:0000256" key="2">
    <source>
        <dbReference type="ARBA" id="ARBA00022603"/>
    </source>
</evidence>
<dbReference type="NCBIfam" id="TIGR03284">
    <property type="entry name" value="thym_sym"/>
    <property type="match status" value="1"/>
</dbReference>
<dbReference type="CDD" id="cd00351">
    <property type="entry name" value="TS_Pyrimidine_HMase"/>
    <property type="match status" value="1"/>
</dbReference>
<dbReference type="InterPro" id="IPR045097">
    <property type="entry name" value="Thymidate_synth/dCMP_Mease"/>
</dbReference>
<organism evidence="6 7">
    <name type="scientific">Candidatus Roizmanbacteria bacterium GW2011_GWA2_35_8</name>
    <dbReference type="NCBI Taxonomy" id="1618479"/>
    <lineage>
        <taxon>Bacteria</taxon>
        <taxon>Candidatus Roizmaniibacteriota</taxon>
    </lineage>
</organism>
<dbReference type="InterPro" id="IPR036926">
    <property type="entry name" value="Thymidate_synth/dCMP_Mease_sf"/>
</dbReference>
<feature type="binding site" description="in other chain" evidence="4">
    <location>
        <position position="220"/>
    </location>
    <ligand>
        <name>dUMP</name>
        <dbReference type="ChEBI" id="CHEBI:246422"/>
        <note>ligand shared between dimeric partners</note>
    </ligand>
</feature>
<dbReference type="UniPathway" id="UPA00575"/>
<keyword evidence="4" id="KW-0545">Nucleotide biosynthesis</keyword>